<dbReference type="RefSeq" id="WP_157303497.1">
    <property type="nucleotide sequence ID" value="NZ_BAAAZB010000018.1"/>
</dbReference>
<gene>
    <name evidence="1" type="ORF">GO495_29220</name>
</gene>
<evidence type="ECO:0000313" key="1">
    <source>
        <dbReference type="EMBL" id="MVT44710.1"/>
    </source>
</evidence>
<accession>A0A6N8JHM2</accession>
<comment type="caution">
    <text evidence="1">The sequence shown here is derived from an EMBL/GenBank/DDBJ whole genome shotgun (WGS) entry which is preliminary data.</text>
</comment>
<dbReference type="AlphaFoldDB" id="A0A6N8JHM2"/>
<organism evidence="1 2">
    <name type="scientific">Chitinophaga oryziterrae</name>
    <dbReference type="NCBI Taxonomy" id="1031224"/>
    <lineage>
        <taxon>Bacteria</taxon>
        <taxon>Pseudomonadati</taxon>
        <taxon>Bacteroidota</taxon>
        <taxon>Chitinophagia</taxon>
        <taxon>Chitinophagales</taxon>
        <taxon>Chitinophagaceae</taxon>
        <taxon>Chitinophaga</taxon>
    </lineage>
</organism>
<proteinExistence type="predicted"/>
<dbReference type="Proteomes" id="UP000468388">
    <property type="component" value="Unassembled WGS sequence"/>
</dbReference>
<name>A0A6N8JHM2_9BACT</name>
<reference evidence="1 2" key="1">
    <citation type="submission" date="2019-12" db="EMBL/GenBank/DDBJ databases">
        <title>The draft genomic sequence of strain Chitinophaga oryziterrae JCM 16595.</title>
        <authorList>
            <person name="Zhang X."/>
        </authorList>
    </citation>
    <scope>NUCLEOTIDE SEQUENCE [LARGE SCALE GENOMIC DNA]</scope>
    <source>
        <strain evidence="1 2">JCM 16595</strain>
    </source>
</reference>
<sequence>MAKTTNPLWTGYKGFRGAVLKQIVFRTYGESTYVSKYPDMTNIIPSESQLKEKRKFAEAVKFAREIVNDPVKKAAYKAAEGKSVYHTAIKDYMEQG</sequence>
<evidence type="ECO:0000313" key="2">
    <source>
        <dbReference type="Proteomes" id="UP000468388"/>
    </source>
</evidence>
<dbReference type="OrthoDB" id="676604at2"/>
<dbReference type="EMBL" id="WRXO01000012">
    <property type="protein sequence ID" value="MVT44710.1"/>
    <property type="molecule type" value="Genomic_DNA"/>
</dbReference>
<keyword evidence="2" id="KW-1185">Reference proteome</keyword>
<protein>
    <submittedName>
        <fullName evidence="1">Uncharacterized protein</fullName>
    </submittedName>
</protein>